<proteinExistence type="predicted"/>
<accession>K4EQS5</accession>
<sequence>MRASKRFRRRMPPVNARPLHRSEANYIRDETNAILNGLSSWLDNFFKPAVNVYSPAEPEPPQRTVRIQDLIRERNENLSDSDSESESDDDYQPTDSTYEPRREQDDNREQDDDELVDIEFNATVIVPPGMTAPNFEFFTRTLIHPETLVISDDEDATLRNAPPSSIVVDRVFNDNVFPDQFFNYIVDCARYFSDDHNIISRYLIHKDINHKFITNWARGDRRGFFVNSKVYNEIRRLRIAGKIDVNETTLEHDSTFHINFCSLIRSINRMSNDESTPYGFKRFNIPKDLQSLHDETHSITAKSIIDFPQTSPMCRLYRTILHSNIYKYTFDVTDVPHDLLNNARFIVYDSDLKSFYRNVSRPFLRHDGVYVSLYLLNAHSRAVYLKLFLVFVKDVVASDIIDIEDEQYLTFSSRDMELLSIE</sequence>
<dbReference type="GeneID" id="13842592"/>
<feature type="compositionally biased region" description="Acidic residues" evidence="1">
    <location>
        <begin position="79"/>
        <end position="92"/>
    </location>
</feature>
<organism evidence="2 3">
    <name type="scientific">Epinotia aporema granulovirus</name>
    <dbReference type="NCBI Taxonomy" id="166056"/>
    <lineage>
        <taxon>Viruses</taxon>
        <taxon>Viruses incertae sedis</taxon>
        <taxon>Naldaviricetes</taxon>
        <taxon>Lefavirales</taxon>
        <taxon>Baculoviridae</taxon>
        <taxon>Betabaculovirus</taxon>
        <taxon>Betabaculovirus epaporemae</taxon>
    </lineage>
</organism>
<evidence type="ECO:0000313" key="3">
    <source>
        <dbReference type="Proteomes" id="UP000201571"/>
    </source>
</evidence>
<keyword evidence="3" id="KW-1185">Reference proteome</keyword>
<feature type="compositionally biased region" description="Basic and acidic residues" evidence="1">
    <location>
        <begin position="98"/>
        <end position="107"/>
    </location>
</feature>
<evidence type="ECO:0000313" key="2">
    <source>
        <dbReference type="EMBL" id="AER41446.1"/>
    </source>
</evidence>
<dbReference type="Proteomes" id="UP000201571">
    <property type="component" value="Segment"/>
</dbReference>
<dbReference type="RefSeq" id="YP_006908528.1">
    <property type="nucleotide sequence ID" value="NC_018875.1"/>
</dbReference>
<dbReference type="EMBL" id="JN408834">
    <property type="protein sequence ID" value="AER41446.1"/>
    <property type="molecule type" value="Genomic_DNA"/>
</dbReference>
<feature type="region of interest" description="Disordered" evidence="1">
    <location>
        <begin position="75"/>
        <end position="114"/>
    </location>
</feature>
<reference evidence="2 3" key="1">
    <citation type="journal article" date="2012" name="BMC Genomics">
        <title>Genome of Epinotia aporema granulovirus (EpapGV), a polyorganotropic fast killing betabaculovirus with a novel thymidylate kinase gene.</title>
        <authorList>
            <person name="Ferrelli M.L."/>
            <person name="Salvador R."/>
            <person name="Biedma M.E."/>
            <person name="Berretta M.F."/>
            <person name="Haase S."/>
            <person name="Sciocco-Cap A."/>
            <person name="Ghiringhelli P.D."/>
            <person name="Romanowski V."/>
        </authorList>
    </citation>
    <scope>NUCLEOTIDE SEQUENCE [LARGE SCALE GENOMIC DNA]</scope>
</reference>
<name>K4EQS5_9BBAC</name>
<protein>
    <submittedName>
        <fullName evidence="2">Uncharacterized protein</fullName>
    </submittedName>
</protein>
<evidence type="ECO:0000256" key="1">
    <source>
        <dbReference type="SAM" id="MobiDB-lite"/>
    </source>
</evidence>
<dbReference type="KEGG" id="vg:13842592"/>